<evidence type="ECO:0000256" key="1">
    <source>
        <dbReference type="SAM" id="Phobius"/>
    </source>
</evidence>
<evidence type="ECO:0008006" key="4">
    <source>
        <dbReference type="Google" id="ProtNLM"/>
    </source>
</evidence>
<organism evidence="2 3">
    <name type="scientific">Streptococcus pluranimalium</name>
    <dbReference type="NCBI Taxonomy" id="82348"/>
    <lineage>
        <taxon>Bacteria</taxon>
        <taxon>Bacillati</taxon>
        <taxon>Bacillota</taxon>
        <taxon>Bacilli</taxon>
        <taxon>Lactobacillales</taxon>
        <taxon>Streptococcaceae</taxon>
        <taxon>Streptococcus</taxon>
    </lineage>
</organism>
<sequence>MIDTVKLKIFKGIMITVGIVIIFFIGLGFGQMGKNENQNTAVTTTKPKKAKEGSRLTEDWVKQFLVVYYTKKDLEENRSRYKPYMTEGLYQGVIAEEETAKHQAYKGFKVNYEFQSANIFINQTTQQVICEITFTNDLLKAKDNTTNAQKSISHHMTLQLDYTDQDGIYLINQISPIDITVNEEGTIVPDDTDDMVSTEDE</sequence>
<keyword evidence="1" id="KW-0812">Transmembrane</keyword>
<protein>
    <recommendedName>
        <fullName evidence="4">Parvulin-like peptidyl-prolyl isomerase</fullName>
    </recommendedName>
</protein>
<keyword evidence="1" id="KW-0472">Membrane</keyword>
<dbReference type="Proteomes" id="UP000255411">
    <property type="component" value="Chromosome"/>
</dbReference>
<feature type="transmembrane region" description="Helical" evidence="1">
    <location>
        <begin position="12"/>
        <end position="30"/>
    </location>
</feature>
<accession>A0A345VJD2</accession>
<evidence type="ECO:0000313" key="3">
    <source>
        <dbReference type="Proteomes" id="UP000255411"/>
    </source>
</evidence>
<dbReference type="EMBL" id="CP022601">
    <property type="protein sequence ID" value="AXJ12834.1"/>
    <property type="molecule type" value="Genomic_DNA"/>
</dbReference>
<dbReference type="RefSeq" id="WP_115130065.1">
    <property type="nucleotide sequence ID" value="NZ_CP022601.1"/>
</dbReference>
<gene>
    <name evidence="2" type="ORF">Sp14A_09130</name>
</gene>
<evidence type="ECO:0000313" key="2">
    <source>
        <dbReference type="EMBL" id="AXJ12834.1"/>
    </source>
</evidence>
<keyword evidence="1" id="KW-1133">Transmembrane helix</keyword>
<reference evidence="2 3" key="1">
    <citation type="submission" date="2017-07" db="EMBL/GenBank/DDBJ databases">
        <title>Streptococcus pluranimalium as cause of bovine abortion.</title>
        <authorList>
            <person name="Rodriguez Campos S."/>
            <person name="Gobeli Brawand S."/>
            <person name="Brodard I."/>
            <person name="Rychener L."/>
            <person name="Perreten V."/>
        </authorList>
    </citation>
    <scope>NUCLEOTIDE SEQUENCE [LARGE SCALE GENOMIC DNA]</scope>
    <source>
        <strain evidence="2 3">14A0014</strain>
    </source>
</reference>
<name>A0A345VJD2_9STRE</name>
<proteinExistence type="predicted"/>
<dbReference type="AlphaFoldDB" id="A0A345VJD2"/>